<comment type="caution">
    <text evidence="1">The sequence shown here is derived from an EMBL/GenBank/DDBJ whole genome shotgun (WGS) entry which is preliminary data.</text>
</comment>
<dbReference type="AlphaFoldDB" id="A0A2U2MRQ1"/>
<dbReference type="EMBL" id="QFFN01000018">
    <property type="protein sequence ID" value="PWG59545.1"/>
    <property type="molecule type" value="Genomic_DNA"/>
</dbReference>
<accession>A0A2U2MRQ1</accession>
<name>A0A2U2MRQ1_9BIFI</name>
<gene>
    <name evidence="1" type="ORF">DF200_07025</name>
</gene>
<evidence type="ECO:0000313" key="1">
    <source>
        <dbReference type="EMBL" id="PWG59545.1"/>
    </source>
</evidence>
<protein>
    <submittedName>
        <fullName evidence="1">Uncharacterized protein</fullName>
    </submittedName>
</protein>
<sequence>MIAIPMMRSVVHDAYGTFAMANAHAPWITDLWRLRGLAGNRVATWGGTSCGGATRGNATWRRKLARGGNAAGGEASAVIIEL</sequence>
<reference evidence="1 2" key="1">
    <citation type="journal article" date="2018" name="Int. J. Syst. Evol. Microbiol.">
        <title>Bifidobacterium catulorum sp. nov., a novel taxon from the faeces of the baby common marmoset (Callithrix jacchus).</title>
        <authorList>
            <person name="Modesto M."/>
            <person name="Michelini S."/>
            <person name="Oki K."/>
            <person name="Biavati B."/>
            <person name="Watanabe K."/>
            <person name="Mattarelli P."/>
        </authorList>
    </citation>
    <scope>NUCLEOTIDE SEQUENCE [LARGE SCALE GENOMIC DNA]</scope>
    <source>
        <strain evidence="1 2">MRM 8.19</strain>
    </source>
</reference>
<evidence type="ECO:0000313" key="2">
    <source>
        <dbReference type="Proteomes" id="UP000245753"/>
    </source>
</evidence>
<dbReference type="Proteomes" id="UP000245753">
    <property type="component" value="Unassembled WGS sequence"/>
</dbReference>
<organism evidence="1 2">
    <name type="scientific">Bifidobacterium catulorum</name>
    <dbReference type="NCBI Taxonomy" id="1630173"/>
    <lineage>
        <taxon>Bacteria</taxon>
        <taxon>Bacillati</taxon>
        <taxon>Actinomycetota</taxon>
        <taxon>Actinomycetes</taxon>
        <taxon>Bifidobacteriales</taxon>
        <taxon>Bifidobacteriaceae</taxon>
        <taxon>Bifidobacterium</taxon>
    </lineage>
</organism>
<proteinExistence type="predicted"/>
<keyword evidence="2" id="KW-1185">Reference proteome</keyword>